<protein>
    <submittedName>
        <fullName evidence="2">Helix-turn-helix transcriptional regulator</fullName>
    </submittedName>
</protein>
<organism evidence="2 3">
    <name type="scientific">Iningainema tapete BLCC-T55</name>
    <dbReference type="NCBI Taxonomy" id="2748662"/>
    <lineage>
        <taxon>Bacteria</taxon>
        <taxon>Bacillati</taxon>
        <taxon>Cyanobacteriota</taxon>
        <taxon>Cyanophyceae</taxon>
        <taxon>Nostocales</taxon>
        <taxon>Scytonemataceae</taxon>
        <taxon>Iningainema tapete</taxon>
    </lineage>
</organism>
<dbReference type="InterPro" id="IPR001387">
    <property type="entry name" value="Cro/C1-type_HTH"/>
</dbReference>
<dbReference type="RefSeq" id="WP_190837705.1">
    <property type="nucleotide sequence ID" value="NZ_CAWPPI010000125.1"/>
</dbReference>
<feature type="domain" description="HTH cro/C1-type" evidence="1">
    <location>
        <begin position="2"/>
        <end position="31"/>
    </location>
</feature>
<dbReference type="Gene3D" id="1.10.260.40">
    <property type="entry name" value="lambda repressor-like DNA-binding domains"/>
    <property type="match status" value="1"/>
</dbReference>
<evidence type="ECO:0000313" key="2">
    <source>
        <dbReference type="EMBL" id="MBD2778244.1"/>
    </source>
</evidence>
<dbReference type="CDD" id="cd00093">
    <property type="entry name" value="HTH_XRE"/>
    <property type="match status" value="1"/>
</dbReference>
<reference evidence="2" key="1">
    <citation type="submission" date="2020-09" db="EMBL/GenBank/DDBJ databases">
        <title>Iningainema tapete sp. nov. (Scytonemataceae, Cyanobacteria) from greenhouses in central Florida (USA) produces two types of nodularin with biosynthetic potential for microcystin-LR and anabaenopeptins.</title>
        <authorList>
            <person name="Berthold D.E."/>
            <person name="Lefler F.W."/>
            <person name="Huang I.-S."/>
            <person name="Abdulla H."/>
            <person name="Zimba P.V."/>
            <person name="Laughinghouse H.D. IV."/>
        </authorList>
    </citation>
    <scope>NUCLEOTIDE SEQUENCE</scope>
    <source>
        <strain evidence="2">BLCCT55</strain>
    </source>
</reference>
<dbReference type="Pfam" id="PF01381">
    <property type="entry name" value="HTH_3"/>
    <property type="match status" value="1"/>
</dbReference>
<evidence type="ECO:0000259" key="1">
    <source>
        <dbReference type="PROSITE" id="PS50943"/>
    </source>
</evidence>
<keyword evidence="3" id="KW-1185">Reference proteome</keyword>
<proteinExistence type="predicted"/>
<gene>
    <name evidence="2" type="ORF">ICL16_40945</name>
</gene>
<dbReference type="Proteomes" id="UP000629098">
    <property type="component" value="Unassembled WGS sequence"/>
</dbReference>
<comment type="caution">
    <text evidence="2">The sequence shown here is derived from an EMBL/GenBank/DDBJ whole genome shotgun (WGS) entry which is preliminary data.</text>
</comment>
<name>A0A8J7C9L4_9CYAN</name>
<dbReference type="GO" id="GO:0003677">
    <property type="term" value="F:DNA binding"/>
    <property type="evidence" value="ECO:0007669"/>
    <property type="project" value="InterPro"/>
</dbReference>
<dbReference type="SUPFAM" id="SSF47413">
    <property type="entry name" value="lambda repressor-like DNA-binding domains"/>
    <property type="match status" value="1"/>
</dbReference>
<sequence length="34" mass="3912">MLTQEKFAAFVGVTYARINRWENGRAKPSTEEPN</sequence>
<dbReference type="AlphaFoldDB" id="A0A8J7C9L4"/>
<accession>A0A8J7C9L4</accession>
<evidence type="ECO:0000313" key="3">
    <source>
        <dbReference type="Proteomes" id="UP000629098"/>
    </source>
</evidence>
<dbReference type="InterPro" id="IPR010982">
    <property type="entry name" value="Lambda_DNA-bd_dom_sf"/>
</dbReference>
<dbReference type="PROSITE" id="PS50943">
    <property type="entry name" value="HTH_CROC1"/>
    <property type="match status" value="1"/>
</dbReference>
<dbReference type="EMBL" id="JACXAE010000125">
    <property type="protein sequence ID" value="MBD2778244.1"/>
    <property type="molecule type" value="Genomic_DNA"/>
</dbReference>